<dbReference type="InParanoid" id="D3AVJ0"/>
<evidence type="ECO:0000256" key="6">
    <source>
        <dbReference type="SAM" id="SignalP"/>
    </source>
</evidence>
<feature type="chain" id="PRO_5003041952" description="Peptidase S8/S53 domain-containing protein" evidence="6">
    <location>
        <begin position="33"/>
        <end position="411"/>
    </location>
</feature>
<organism evidence="8 9">
    <name type="scientific">Heterostelium pallidum (strain ATCC 26659 / Pp 5 / PN500)</name>
    <name type="common">Cellular slime mold</name>
    <name type="synonym">Polysphondylium pallidum</name>
    <dbReference type="NCBI Taxonomy" id="670386"/>
    <lineage>
        <taxon>Eukaryota</taxon>
        <taxon>Amoebozoa</taxon>
        <taxon>Evosea</taxon>
        <taxon>Eumycetozoa</taxon>
        <taxon>Dictyostelia</taxon>
        <taxon>Acytosteliales</taxon>
        <taxon>Acytosteliaceae</taxon>
        <taxon>Heterostelium</taxon>
    </lineage>
</organism>
<dbReference type="PRINTS" id="PR00723">
    <property type="entry name" value="SUBTILISIN"/>
</dbReference>
<evidence type="ECO:0000256" key="1">
    <source>
        <dbReference type="ARBA" id="ARBA00011073"/>
    </source>
</evidence>
<protein>
    <recommendedName>
        <fullName evidence="7">Peptidase S8/S53 domain-containing protein</fullName>
    </recommendedName>
</protein>
<evidence type="ECO:0000313" key="9">
    <source>
        <dbReference type="Proteomes" id="UP000001396"/>
    </source>
</evidence>
<dbReference type="EMBL" id="ADBJ01000002">
    <property type="protein sequence ID" value="EFA86313.1"/>
    <property type="molecule type" value="Genomic_DNA"/>
</dbReference>
<dbReference type="AlphaFoldDB" id="D3AVJ0"/>
<dbReference type="PANTHER" id="PTHR43806">
    <property type="entry name" value="PEPTIDASE S8"/>
    <property type="match status" value="1"/>
</dbReference>
<evidence type="ECO:0000259" key="7">
    <source>
        <dbReference type="Pfam" id="PF00082"/>
    </source>
</evidence>
<accession>D3AVJ0</accession>
<feature type="signal peptide" evidence="6">
    <location>
        <begin position="1"/>
        <end position="32"/>
    </location>
</feature>
<feature type="domain" description="Peptidase S8/S53" evidence="7">
    <location>
        <begin position="268"/>
        <end position="409"/>
    </location>
</feature>
<evidence type="ECO:0000313" key="8">
    <source>
        <dbReference type="EMBL" id="EFA86313.1"/>
    </source>
</evidence>
<dbReference type="STRING" id="670386.D3AVJ0"/>
<dbReference type="PANTHER" id="PTHR43806:SF67">
    <property type="entry name" value="EGF-LIKE DOMAIN-CONTAINING PROTEIN"/>
    <property type="match status" value="1"/>
</dbReference>
<dbReference type="Gene3D" id="3.40.50.200">
    <property type="entry name" value="Peptidase S8/S53 domain"/>
    <property type="match status" value="1"/>
</dbReference>
<dbReference type="PROSITE" id="PS51892">
    <property type="entry name" value="SUBTILASE"/>
    <property type="match status" value="1"/>
</dbReference>
<keyword evidence="4" id="KW-0720">Serine protease</keyword>
<dbReference type="InterPro" id="IPR000209">
    <property type="entry name" value="Peptidase_S8/S53_dom"/>
</dbReference>
<comment type="caution">
    <text evidence="5">Lacks conserved residue(s) required for the propagation of feature annotation.</text>
</comment>
<dbReference type="RefSeq" id="XP_020438418.1">
    <property type="nucleotide sequence ID" value="XM_020571144.1"/>
</dbReference>
<keyword evidence="2" id="KW-0645">Protease</keyword>
<keyword evidence="6" id="KW-0732">Signal</keyword>
<comment type="caution">
    <text evidence="8">The sequence shown here is derived from an EMBL/GenBank/DDBJ whole genome shotgun (WGS) entry which is preliminary data.</text>
</comment>
<evidence type="ECO:0000256" key="5">
    <source>
        <dbReference type="PROSITE-ProRule" id="PRU01240"/>
    </source>
</evidence>
<name>D3AVJ0_HETP5</name>
<dbReference type="InterPro" id="IPR050131">
    <property type="entry name" value="Peptidase_S8_subtilisin-like"/>
</dbReference>
<dbReference type="FunCoup" id="D3AVJ0">
    <property type="interactions" value="33"/>
</dbReference>
<dbReference type="SUPFAM" id="SSF52743">
    <property type="entry name" value="Subtilisin-like"/>
    <property type="match status" value="1"/>
</dbReference>
<comment type="similarity">
    <text evidence="1 5">Belongs to the peptidase S8 family.</text>
</comment>
<proteinExistence type="inferred from homology"/>
<dbReference type="GO" id="GO:0004252">
    <property type="term" value="F:serine-type endopeptidase activity"/>
    <property type="evidence" value="ECO:0007669"/>
    <property type="project" value="InterPro"/>
</dbReference>
<evidence type="ECO:0000256" key="2">
    <source>
        <dbReference type="ARBA" id="ARBA00022670"/>
    </source>
</evidence>
<dbReference type="Pfam" id="PF00082">
    <property type="entry name" value="Peptidase_S8"/>
    <property type="match status" value="1"/>
</dbReference>
<dbReference type="InterPro" id="IPR015500">
    <property type="entry name" value="Peptidase_S8_subtilisin-rel"/>
</dbReference>
<evidence type="ECO:0000256" key="4">
    <source>
        <dbReference type="ARBA" id="ARBA00022825"/>
    </source>
</evidence>
<sequence length="411" mass="45533">MIIHRYPISISIMIKLLLVLVLFSTVSVRADASSQDAIADDEFVSRAIQLQKEKVKINPYSHDIVSPFNVGNSQKSSIDHVNLWVYFTDKKKTTANSTTTINLNQQSLSRRSSRSEHAVGALKNIYQNSNSKSSADYVIDSFDVPINQIYIDRVVAVDSSLISVRHRSNWLNAVSITVRLDNNLSTLDEKEAELSKLVKRIKTLPNVLKVIEVSQIKSTSSEQKPLTASKSLINEDLVNLVNGVDYAQSFKQLSQINIIDAHTNGYTGKGVTILILDTGFYKDHESLKNCKIVGEHNFIDNTSETQGPLGDPQNSHGTYILSNLAAYQPGKMIGAAYNANYLLAKTEIVSKEIPVEEDYFISALEWGESQGVDVVTASLGYNEWYKYWDLTGDSAISKAVDIATGKGVVVY</sequence>
<keyword evidence="9" id="KW-1185">Reference proteome</keyword>
<dbReference type="Proteomes" id="UP000001396">
    <property type="component" value="Unassembled WGS sequence"/>
</dbReference>
<evidence type="ECO:0000256" key="3">
    <source>
        <dbReference type="ARBA" id="ARBA00022801"/>
    </source>
</evidence>
<dbReference type="GO" id="GO:0006508">
    <property type="term" value="P:proteolysis"/>
    <property type="evidence" value="ECO:0007669"/>
    <property type="project" value="UniProtKB-KW"/>
</dbReference>
<reference evidence="8 9" key="1">
    <citation type="journal article" date="2011" name="Genome Res.">
        <title>Phylogeny-wide analysis of social amoeba genomes highlights ancient origins for complex intercellular communication.</title>
        <authorList>
            <person name="Heidel A.J."/>
            <person name="Lawal H.M."/>
            <person name="Felder M."/>
            <person name="Schilde C."/>
            <person name="Helps N.R."/>
            <person name="Tunggal B."/>
            <person name="Rivero F."/>
            <person name="John U."/>
            <person name="Schleicher M."/>
            <person name="Eichinger L."/>
            <person name="Platzer M."/>
            <person name="Noegel A.A."/>
            <person name="Schaap P."/>
            <person name="Gloeckner G."/>
        </authorList>
    </citation>
    <scope>NUCLEOTIDE SEQUENCE [LARGE SCALE GENOMIC DNA]</scope>
    <source>
        <strain evidence="9">ATCC 26659 / Pp 5 / PN500</strain>
    </source>
</reference>
<dbReference type="GeneID" id="31355637"/>
<keyword evidence="3" id="KW-0378">Hydrolase</keyword>
<gene>
    <name evidence="8" type="ORF">PPL_00103</name>
</gene>
<dbReference type="InterPro" id="IPR036852">
    <property type="entry name" value="Peptidase_S8/S53_dom_sf"/>
</dbReference>